<dbReference type="Pfam" id="PF13181">
    <property type="entry name" value="TPR_8"/>
    <property type="match status" value="1"/>
</dbReference>
<evidence type="ECO:0000313" key="2">
    <source>
        <dbReference type="EMBL" id="VUG18510.1"/>
    </source>
</evidence>
<dbReference type="InterPro" id="IPR011990">
    <property type="entry name" value="TPR-like_helical_dom_sf"/>
</dbReference>
<reference evidence="2 3" key="1">
    <citation type="submission" date="2019-07" db="EMBL/GenBank/DDBJ databases">
        <authorList>
            <person name="Friedrich A."/>
            <person name="Schacherer J."/>
        </authorList>
    </citation>
    <scope>NUCLEOTIDE SEQUENCE [LARGE SCALE GENOMIC DNA]</scope>
</reference>
<keyword evidence="3" id="KW-1185">Reference proteome</keyword>
<dbReference type="SUPFAM" id="SSF48452">
    <property type="entry name" value="TPR-like"/>
    <property type="match status" value="1"/>
</dbReference>
<proteinExistence type="predicted"/>
<dbReference type="Gene3D" id="1.25.40.10">
    <property type="entry name" value="Tetratricopeptide repeat domain"/>
    <property type="match status" value="2"/>
</dbReference>
<name>A0A7D9CZN3_DEKBR</name>
<evidence type="ECO:0000313" key="3">
    <source>
        <dbReference type="Proteomes" id="UP000478008"/>
    </source>
</evidence>
<protein>
    <submittedName>
        <fullName evidence="2">DEBR0S3_13278g1_1</fullName>
    </submittedName>
</protein>
<dbReference type="PROSITE" id="PS50005">
    <property type="entry name" value="TPR"/>
    <property type="match status" value="1"/>
</dbReference>
<dbReference type="SMART" id="SM00028">
    <property type="entry name" value="TPR"/>
    <property type="match status" value="2"/>
</dbReference>
<sequence>MNRFFIDCFPSLSFSIPIYPSTLFVGDNSVMSQAITEELGNLIVESSQLLSQSQSQEAVDLLKEHSATFQSHPVYLQSLGEALLENGDLNNAYEVLQRACDLDPESRQGVEKFLYLGQIVGGEKGVELLQTGVNRLLSDLDQLMKGVVSNNADDGLQLLFAAYKTPQGIRQYINQKLNQAIFAIIEIWMTDLCEEPQAESECEKWIQKALEVDPENPEAWSLLASIRISQMKNEEAVKAIERSWQLFREKKSRLEIASKDDNMSSKGESDASDLQMAYIEMAEPILTLAKYAIEMGLFENAALIAAAVQDINEQSVESFYLEGFSNYLNAKRIQNGISKDEGRQVSLDFTKFPLNAKVERSDPSYESISNARNAFTGGFKLLQADSVLESTDKDVKKAVYHLLKELGGPAKSKSNADLDIDDNTWNSIVESIE</sequence>
<dbReference type="InterPro" id="IPR019734">
    <property type="entry name" value="TPR_rpt"/>
</dbReference>
<dbReference type="Proteomes" id="UP000478008">
    <property type="component" value="Unassembled WGS sequence"/>
</dbReference>
<dbReference type="AlphaFoldDB" id="A0A7D9CZN3"/>
<organism evidence="2 3">
    <name type="scientific">Dekkera bruxellensis</name>
    <name type="common">Brettanomyces custersii</name>
    <dbReference type="NCBI Taxonomy" id="5007"/>
    <lineage>
        <taxon>Eukaryota</taxon>
        <taxon>Fungi</taxon>
        <taxon>Dikarya</taxon>
        <taxon>Ascomycota</taxon>
        <taxon>Saccharomycotina</taxon>
        <taxon>Pichiomycetes</taxon>
        <taxon>Pichiales</taxon>
        <taxon>Pichiaceae</taxon>
        <taxon>Brettanomyces</taxon>
    </lineage>
</organism>
<evidence type="ECO:0000256" key="1">
    <source>
        <dbReference type="PROSITE-ProRule" id="PRU00339"/>
    </source>
</evidence>
<accession>A0A7D9CZN3</accession>
<keyword evidence="1" id="KW-0802">TPR repeat</keyword>
<dbReference type="CDD" id="cd24142">
    <property type="entry name" value="ACL4-like"/>
    <property type="match status" value="1"/>
</dbReference>
<feature type="repeat" description="TPR" evidence="1">
    <location>
        <begin position="73"/>
        <end position="106"/>
    </location>
</feature>
<gene>
    <name evidence="2" type="ORF">DEBR0S3_13278G</name>
</gene>
<dbReference type="EMBL" id="CABFWN010000003">
    <property type="protein sequence ID" value="VUG18510.1"/>
    <property type="molecule type" value="Genomic_DNA"/>
</dbReference>